<feature type="transmembrane region" description="Helical" evidence="6">
    <location>
        <begin position="12"/>
        <end position="30"/>
    </location>
</feature>
<dbReference type="RefSeq" id="WP_220104136.1">
    <property type="nucleotide sequence ID" value="NZ_JAHZSS010000011.1"/>
</dbReference>
<reference evidence="7" key="1">
    <citation type="submission" date="2021-07" db="EMBL/GenBank/DDBJ databases">
        <title>Neiella marina sp. nov., isolated from the intestinal content of sea cucumber Apostichopus japonicus.</title>
        <authorList>
            <person name="Bai X."/>
        </authorList>
    </citation>
    <scope>NUCLEOTIDE SEQUENCE</scope>
    <source>
        <strain evidence="7">126</strain>
    </source>
</reference>
<sequence>MRTKVIFSLVDQGGLSAFNFALNIFLVRYWDPSEYGLFAIFFSLSFIFTGIQNALVNTPYSVWVPAAQSSDKASMLRQTLASTNFLLIAAVSLPLVLILLTGFLPVDPSHALALSAFYAATMVREYLRSCLAAEMMLPRVLLIDVIYVLSFCIMSGGYIALYGVDAFTLYQLLWCLAAAQFIGSSTRIVSEFKRLQRCHWASWHQQYQPIWLQSRWALVGVSSTELQNRAYIFVIGAFFGTAAVGFIQAGRLLFGPLNIVVSAWTRVAKPTLAKLKGADELQQFLKLTHAGAFGFVAFNLLFSAALWLAWPFISNQIYGDKYIGVEVVVAQWALVTLLFHGRSVYSAAVQACMRFKPLAFATIVGGVGSLLALLFICLFSDSMWAVSSIIVGETIAAIYVFNLLPKRPSPAANKEVADAV</sequence>
<keyword evidence="2" id="KW-1003">Cell membrane</keyword>
<evidence type="ECO:0000313" key="7">
    <source>
        <dbReference type="EMBL" id="MBW8191455.1"/>
    </source>
</evidence>
<evidence type="ECO:0000256" key="6">
    <source>
        <dbReference type="SAM" id="Phobius"/>
    </source>
</evidence>
<keyword evidence="4 6" id="KW-1133">Transmembrane helix</keyword>
<comment type="subcellular location">
    <subcellularLocation>
        <location evidence="1">Cell membrane</location>
        <topology evidence="1">Multi-pass membrane protein</topology>
    </subcellularLocation>
</comment>
<evidence type="ECO:0008006" key="9">
    <source>
        <dbReference type="Google" id="ProtNLM"/>
    </source>
</evidence>
<evidence type="ECO:0000256" key="3">
    <source>
        <dbReference type="ARBA" id="ARBA00022692"/>
    </source>
</evidence>
<feature type="transmembrane region" description="Helical" evidence="6">
    <location>
        <begin position="357"/>
        <end position="376"/>
    </location>
</feature>
<evidence type="ECO:0000256" key="1">
    <source>
        <dbReference type="ARBA" id="ARBA00004651"/>
    </source>
</evidence>
<protein>
    <recommendedName>
        <fullName evidence="9">Polysaccharide biosynthesis protein</fullName>
    </recommendedName>
</protein>
<keyword evidence="8" id="KW-1185">Reference proteome</keyword>
<evidence type="ECO:0000256" key="2">
    <source>
        <dbReference type="ARBA" id="ARBA00022475"/>
    </source>
</evidence>
<name>A0ABS7EGK8_9GAMM</name>
<dbReference type="PANTHER" id="PTHR30250:SF11">
    <property type="entry name" value="O-ANTIGEN TRANSPORTER-RELATED"/>
    <property type="match status" value="1"/>
</dbReference>
<keyword evidence="3 6" id="KW-0812">Transmembrane</keyword>
<accession>A0ABS7EGK8</accession>
<comment type="caution">
    <text evidence="7">The sequence shown here is derived from an EMBL/GenBank/DDBJ whole genome shotgun (WGS) entry which is preliminary data.</text>
</comment>
<proteinExistence type="predicted"/>
<feature type="transmembrane region" description="Helical" evidence="6">
    <location>
        <begin position="230"/>
        <end position="247"/>
    </location>
</feature>
<dbReference type="EMBL" id="JAHZSS010000011">
    <property type="protein sequence ID" value="MBW8191455.1"/>
    <property type="molecule type" value="Genomic_DNA"/>
</dbReference>
<gene>
    <name evidence="7" type="ORF">K0504_10445</name>
</gene>
<feature type="transmembrane region" description="Helical" evidence="6">
    <location>
        <begin position="290"/>
        <end position="310"/>
    </location>
</feature>
<feature type="transmembrane region" description="Helical" evidence="6">
    <location>
        <begin position="36"/>
        <end position="56"/>
    </location>
</feature>
<evidence type="ECO:0000256" key="4">
    <source>
        <dbReference type="ARBA" id="ARBA00022989"/>
    </source>
</evidence>
<feature type="transmembrane region" description="Helical" evidence="6">
    <location>
        <begin position="139"/>
        <end position="161"/>
    </location>
</feature>
<dbReference type="PANTHER" id="PTHR30250">
    <property type="entry name" value="PST FAMILY PREDICTED COLANIC ACID TRANSPORTER"/>
    <property type="match status" value="1"/>
</dbReference>
<feature type="transmembrane region" description="Helical" evidence="6">
    <location>
        <begin position="382"/>
        <end position="404"/>
    </location>
</feature>
<feature type="transmembrane region" description="Helical" evidence="6">
    <location>
        <begin position="85"/>
        <end position="104"/>
    </location>
</feature>
<dbReference type="Proteomes" id="UP001166251">
    <property type="component" value="Unassembled WGS sequence"/>
</dbReference>
<dbReference type="InterPro" id="IPR050833">
    <property type="entry name" value="Poly_Biosynth_Transport"/>
</dbReference>
<keyword evidence="5 6" id="KW-0472">Membrane</keyword>
<feature type="transmembrane region" description="Helical" evidence="6">
    <location>
        <begin position="167"/>
        <end position="189"/>
    </location>
</feature>
<evidence type="ECO:0000256" key="5">
    <source>
        <dbReference type="ARBA" id="ARBA00023136"/>
    </source>
</evidence>
<organism evidence="7 8">
    <name type="scientific">Neiella holothuriorum</name>
    <dbReference type="NCBI Taxonomy" id="2870530"/>
    <lineage>
        <taxon>Bacteria</taxon>
        <taxon>Pseudomonadati</taxon>
        <taxon>Pseudomonadota</taxon>
        <taxon>Gammaproteobacteria</taxon>
        <taxon>Alteromonadales</taxon>
        <taxon>Echinimonadaceae</taxon>
        <taxon>Neiella</taxon>
    </lineage>
</organism>
<feature type="transmembrane region" description="Helical" evidence="6">
    <location>
        <begin position="110"/>
        <end position="127"/>
    </location>
</feature>
<evidence type="ECO:0000313" key="8">
    <source>
        <dbReference type="Proteomes" id="UP001166251"/>
    </source>
</evidence>